<reference evidence="2" key="1">
    <citation type="submission" date="2012-12" db="EMBL/GenBank/DDBJ databases">
        <authorList>
            <person name="Hellsten U."/>
            <person name="Grimwood J."/>
            <person name="Chapman J.A."/>
            <person name="Shapiro H."/>
            <person name="Aerts A."/>
            <person name="Otillar R.P."/>
            <person name="Terry A.Y."/>
            <person name="Boore J.L."/>
            <person name="Simakov O."/>
            <person name="Marletaz F."/>
            <person name="Cho S.-J."/>
            <person name="Edsinger-Gonzales E."/>
            <person name="Havlak P."/>
            <person name="Kuo D.-H."/>
            <person name="Larsson T."/>
            <person name="Lv J."/>
            <person name="Arendt D."/>
            <person name="Savage R."/>
            <person name="Osoegawa K."/>
            <person name="de Jong P."/>
            <person name="Lindberg D.R."/>
            <person name="Seaver E.C."/>
            <person name="Weisblat D.A."/>
            <person name="Putnam N.H."/>
            <person name="Grigoriev I.V."/>
            <person name="Rokhsar D.S."/>
        </authorList>
    </citation>
    <scope>NUCLEOTIDE SEQUENCE</scope>
    <source>
        <strain evidence="2">I ESC-2004</strain>
    </source>
</reference>
<dbReference type="AlphaFoldDB" id="X2B3F4"/>
<evidence type="ECO:0000313" key="2">
    <source>
        <dbReference type="Proteomes" id="UP000014760"/>
    </source>
</evidence>
<reference evidence="1" key="3">
    <citation type="submission" date="2015-06" db="UniProtKB">
        <authorList>
            <consortium name="EnsemblMetazoa"/>
        </authorList>
    </citation>
    <scope>IDENTIFICATION</scope>
</reference>
<organism evidence="1 2">
    <name type="scientific">Capitella teleta</name>
    <name type="common">Polychaete worm</name>
    <dbReference type="NCBI Taxonomy" id="283909"/>
    <lineage>
        <taxon>Eukaryota</taxon>
        <taxon>Metazoa</taxon>
        <taxon>Spiralia</taxon>
        <taxon>Lophotrochozoa</taxon>
        <taxon>Annelida</taxon>
        <taxon>Polychaeta</taxon>
        <taxon>Sedentaria</taxon>
        <taxon>Scolecida</taxon>
        <taxon>Capitellidae</taxon>
        <taxon>Capitella</taxon>
    </lineage>
</organism>
<proteinExistence type="predicted"/>
<sequence length="78" mass="8617">DGCSFDTIFCGICHSGFHLLCCCGLIDGSGTSGSVMLSCVSRCRYIWIWCCSFTSFDGRSFDVIFCGIRHCEIHLLNC</sequence>
<reference evidence="2" key="2">
    <citation type="journal article" date="2013" name="Nature">
        <title>Insights into bilaterian evolution from three spiralian genomes.</title>
        <authorList>
            <person name="Simakov O."/>
            <person name="Marletaz F."/>
            <person name="Cho S.J."/>
            <person name="Edsinger-Gonzales E."/>
            <person name="Havlak P."/>
            <person name="Hellsten U."/>
            <person name="Kuo D.H."/>
            <person name="Larsson T."/>
            <person name="Lv J."/>
            <person name="Arendt D."/>
            <person name="Savage R."/>
            <person name="Osoegawa K."/>
            <person name="de Jong P."/>
            <person name="Grimwood J."/>
            <person name="Chapman J.A."/>
            <person name="Shapiro H."/>
            <person name="Aerts A."/>
            <person name="Otillar R.P."/>
            <person name="Terry A.Y."/>
            <person name="Boore J.L."/>
            <person name="Grigoriev I.V."/>
            <person name="Lindberg D.R."/>
            <person name="Seaver E.C."/>
            <person name="Weisblat D.A."/>
            <person name="Putnam N.H."/>
            <person name="Rokhsar D.S."/>
        </authorList>
    </citation>
    <scope>NUCLEOTIDE SEQUENCE</scope>
    <source>
        <strain evidence="2">I ESC-2004</strain>
    </source>
</reference>
<dbReference type="EnsemblMetazoa" id="CapteT38360">
    <property type="protein sequence ID" value="CapteP38360"/>
    <property type="gene ID" value="CapteG38360"/>
</dbReference>
<evidence type="ECO:0000313" key="1">
    <source>
        <dbReference type="EnsemblMetazoa" id="CapteP38360"/>
    </source>
</evidence>
<dbReference type="EMBL" id="AMQN01000190">
    <property type="status" value="NOT_ANNOTATED_CDS"/>
    <property type="molecule type" value="Genomic_DNA"/>
</dbReference>
<dbReference type="HOGENOM" id="CLU_2628894_0_0_1"/>
<protein>
    <submittedName>
        <fullName evidence="1">Uncharacterized protein</fullName>
    </submittedName>
</protein>
<name>X2B3F4_CAPTE</name>
<dbReference type="Proteomes" id="UP000014760">
    <property type="component" value="Unassembled WGS sequence"/>
</dbReference>
<accession>X2B3F4</accession>
<keyword evidence="2" id="KW-1185">Reference proteome</keyword>